<protein>
    <recommendedName>
        <fullName evidence="2 4">acylphosphatase</fullName>
        <ecNumber evidence="2 4">3.6.1.7</ecNumber>
    </recommendedName>
</protein>
<dbReference type="InterPro" id="IPR020456">
    <property type="entry name" value="Acylphosphatase"/>
</dbReference>
<organism evidence="7 8">
    <name type="scientific">Haliovirga abyssi</name>
    <dbReference type="NCBI Taxonomy" id="2996794"/>
    <lineage>
        <taxon>Bacteria</taxon>
        <taxon>Fusobacteriati</taxon>
        <taxon>Fusobacteriota</taxon>
        <taxon>Fusobacteriia</taxon>
        <taxon>Fusobacteriales</taxon>
        <taxon>Haliovirgaceae</taxon>
        <taxon>Haliovirga</taxon>
    </lineage>
</organism>
<dbReference type="EC" id="3.6.1.7" evidence="2 4"/>
<dbReference type="Proteomes" id="UP001321582">
    <property type="component" value="Chromosome"/>
</dbReference>
<comment type="similarity">
    <text evidence="1 5">Belongs to the acylphosphatase family.</text>
</comment>
<evidence type="ECO:0000256" key="2">
    <source>
        <dbReference type="ARBA" id="ARBA00012150"/>
    </source>
</evidence>
<dbReference type="Pfam" id="PF00708">
    <property type="entry name" value="Acylphosphatase"/>
    <property type="match status" value="1"/>
</dbReference>
<name>A0AAU9DCH0_9FUSO</name>
<dbReference type="SUPFAM" id="SSF54975">
    <property type="entry name" value="Acylphosphatase/BLUF domain-like"/>
    <property type="match status" value="1"/>
</dbReference>
<gene>
    <name evidence="7" type="primary">acyP</name>
    <name evidence="7" type="ORF">HLVA_15790</name>
</gene>
<dbReference type="PANTHER" id="PTHR47268">
    <property type="entry name" value="ACYLPHOSPHATASE"/>
    <property type="match status" value="1"/>
</dbReference>
<evidence type="ECO:0000313" key="8">
    <source>
        <dbReference type="Proteomes" id="UP001321582"/>
    </source>
</evidence>
<dbReference type="PANTHER" id="PTHR47268:SF4">
    <property type="entry name" value="ACYLPHOSPHATASE"/>
    <property type="match status" value="1"/>
</dbReference>
<feature type="active site" evidence="4">
    <location>
        <position position="34"/>
    </location>
</feature>
<evidence type="ECO:0000313" key="7">
    <source>
        <dbReference type="EMBL" id="BDU51010.1"/>
    </source>
</evidence>
<evidence type="ECO:0000256" key="5">
    <source>
        <dbReference type="RuleBase" id="RU004168"/>
    </source>
</evidence>
<dbReference type="KEGG" id="haby:HLVA_15790"/>
<dbReference type="PROSITE" id="PS00150">
    <property type="entry name" value="ACYLPHOSPHATASE_1"/>
    <property type="match status" value="1"/>
</dbReference>
<dbReference type="InterPro" id="IPR036046">
    <property type="entry name" value="Acylphosphatase-like_dom_sf"/>
</dbReference>
<sequence>MKRLIVKGRVQGVGFRYFTEILASEYGAKGYVKNLFNGDVEIIISNENEIEYKQFKNKIIAGNSMSEVDKLVEEEYYGEKYNKFTIKY</sequence>
<comment type="catalytic activity">
    <reaction evidence="3 4">
        <text>an acyl phosphate + H2O = a carboxylate + phosphate + H(+)</text>
        <dbReference type="Rhea" id="RHEA:14965"/>
        <dbReference type="ChEBI" id="CHEBI:15377"/>
        <dbReference type="ChEBI" id="CHEBI:15378"/>
        <dbReference type="ChEBI" id="CHEBI:29067"/>
        <dbReference type="ChEBI" id="CHEBI:43474"/>
        <dbReference type="ChEBI" id="CHEBI:59918"/>
        <dbReference type="EC" id="3.6.1.7"/>
    </reaction>
</comment>
<dbReference type="GO" id="GO:0003998">
    <property type="term" value="F:acylphosphatase activity"/>
    <property type="evidence" value="ECO:0007669"/>
    <property type="project" value="UniProtKB-EC"/>
</dbReference>
<evidence type="ECO:0000256" key="4">
    <source>
        <dbReference type="PROSITE-ProRule" id="PRU00520"/>
    </source>
</evidence>
<proteinExistence type="inferred from homology"/>
<dbReference type="InterPro" id="IPR001792">
    <property type="entry name" value="Acylphosphatase-like_dom"/>
</dbReference>
<feature type="active site" evidence="4">
    <location>
        <position position="16"/>
    </location>
</feature>
<keyword evidence="8" id="KW-1185">Reference proteome</keyword>
<dbReference type="EMBL" id="AP027059">
    <property type="protein sequence ID" value="BDU51010.1"/>
    <property type="molecule type" value="Genomic_DNA"/>
</dbReference>
<dbReference type="InterPro" id="IPR017968">
    <property type="entry name" value="Acylphosphatase_CS"/>
</dbReference>
<reference evidence="7 8" key="1">
    <citation type="submission" date="2022-11" db="EMBL/GenBank/DDBJ databases">
        <title>Haliovirga abyssi gen. nov., sp. nov., a mesophilic fermentative bacterium isolated from the Iheya North hydrothermal field and the proposal of Haliovirgaceae fam. nov.</title>
        <authorList>
            <person name="Miyazaki U."/>
            <person name="Tame A."/>
            <person name="Miyazaki J."/>
            <person name="Takai K."/>
            <person name="Sawayama S."/>
            <person name="Kitajima M."/>
            <person name="Okamoto A."/>
            <person name="Nakagawa S."/>
        </authorList>
    </citation>
    <scope>NUCLEOTIDE SEQUENCE [LARGE SCALE GENOMIC DNA]</scope>
    <source>
        <strain evidence="7 8">IC12</strain>
    </source>
</reference>
<dbReference type="RefSeq" id="WP_307903856.1">
    <property type="nucleotide sequence ID" value="NZ_AP027059.1"/>
</dbReference>
<evidence type="ECO:0000256" key="1">
    <source>
        <dbReference type="ARBA" id="ARBA00005614"/>
    </source>
</evidence>
<accession>A0AAU9DCH0</accession>
<feature type="domain" description="Acylphosphatase-like" evidence="6">
    <location>
        <begin position="1"/>
        <end position="88"/>
    </location>
</feature>
<evidence type="ECO:0000259" key="6">
    <source>
        <dbReference type="PROSITE" id="PS51160"/>
    </source>
</evidence>
<dbReference type="AlphaFoldDB" id="A0AAU9DCH0"/>
<dbReference type="Gene3D" id="3.30.70.100">
    <property type="match status" value="1"/>
</dbReference>
<evidence type="ECO:0000256" key="3">
    <source>
        <dbReference type="ARBA" id="ARBA00047645"/>
    </source>
</evidence>
<keyword evidence="4" id="KW-0378">Hydrolase</keyword>
<dbReference type="PROSITE" id="PS51160">
    <property type="entry name" value="ACYLPHOSPHATASE_3"/>
    <property type="match status" value="1"/>
</dbReference>